<sequence length="742" mass="83520">MQNSLVRAKFSRFIEYVLAALLICGSGSIQQVIYAPVLFIFYKMEQHVNAEKIIVHSNALAYYLKKILNNARKTRGMGLWCCMLLPLLIHIECVQFGNCSDWDGDGYFLLHAMVYSVFWASMAAYAMQCVRLWPVAIFGFATVCSFYVGSILVAVNRFFMNGILTVPDHFKLVTEPTSLWFGAALYIVHAISIYNISHWFKRSFTVGELCMVYQLLFYGLFRAAAAVTSVTVFENPILLMPKWTMLWTAVGVLHILLFRNDDIYELLLLIISNFTLIAYCTSVQCTVNAVQHLMMRILQQKFLILFWSFNVYATGMFLHKCQKMNITITTVHRKVFHLPVVMVGVSGLLVDPQLTYCVSALAFALLVIIEVIRAVCVTSVGSRIHEVIKIFGDNQDQGKLYLTPLYLFMAIFWPIWWYPVSSVDEIQLYHFSGIISVGVGDAMAAIVGSRFGCHRLNSNNPKSIEGLFANFISMLLLLGVFTFILGDPLKNDPFSILRAIVGCGWVAFFELHTGQMDNLILPLFFELLDIFYSYSILVRIAAACRIPKTAFSISTPMDPSKQAKLSPVPSLLSLRVVETPPAIKLRYRDASKYVIWPSHPLNANSTAIQRRDFVGSQPAIASSLHKSNTLKISSKPPWLDPTSHHRSFSGRFTSFRHTFNTGRSTSPASVPVVEVLPNSKNIEAKGRSLPTIPGCTFSRTLLPTTSISSLLVLLFACDFIQAQHWFTQTASLFKRYICIGHL</sequence>
<dbReference type="InterPro" id="IPR032974">
    <property type="entry name" value="Polypren_kinase"/>
</dbReference>
<dbReference type="PANTHER" id="PTHR13205">
    <property type="entry name" value="TRANSMEMBRANE PROTEIN 15-RELATED"/>
    <property type="match status" value="1"/>
</dbReference>
<dbReference type="EMBL" id="JYDP01000151">
    <property type="protein sequence ID" value="KRZ04894.1"/>
    <property type="molecule type" value="Genomic_DNA"/>
</dbReference>
<keyword evidence="8 10" id="KW-1133">Transmembrane helix</keyword>
<feature type="transmembrane region" description="Helical" evidence="10">
    <location>
        <begin position="212"/>
        <end position="233"/>
    </location>
</feature>
<evidence type="ECO:0000256" key="10">
    <source>
        <dbReference type="SAM" id="Phobius"/>
    </source>
</evidence>
<feature type="transmembrane region" description="Helical" evidence="10">
    <location>
        <begin position="426"/>
        <end position="447"/>
    </location>
</feature>
<evidence type="ECO:0000256" key="1">
    <source>
        <dbReference type="ARBA" id="ARBA00004477"/>
    </source>
</evidence>
<dbReference type="EC" id="2.7.1.108" evidence="3"/>
<feature type="transmembrane region" description="Helical" evidence="10">
    <location>
        <begin position="179"/>
        <end position="200"/>
    </location>
</feature>
<keyword evidence="4" id="KW-0808">Transferase</keyword>
<feature type="transmembrane region" description="Helical" evidence="10">
    <location>
        <begin position="239"/>
        <end position="259"/>
    </location>
</feature>
<evidence type="ECO:0000256" key="3">
    <source>
        <dbReference type="ARBA" id="ARBA00012132"/>
    </source>
</evidence>
<evidence type="ECO:0000256" key="9">
    <source>
        <dbReference type="ARBA" id="ARBA00023136"/>
    </source>
</evidence>
<feature type="transmembrane region" description="Helical" evidence="10">
    <location>
        <begin position="302"/>
        <end position="319"/>
    </location>
</feature>
<feature type="transmembrane region" description="Helical" evidence="10">
    <location>
        <begin position="467"/>
        <end position="486"/>
    </location>
</feature>
<dbReference type="STRING" id="268475.A0A0V1H325"/>
<feature type="transmembrane region" description="Helical" evidence="10">
    <location>
        <begin position="400"/>
        <end position="420"/>
    </location>
</feature>
<organism evidence="11 12">
    <name type="scientific">Trichinella zimbabwensis</name>
    <dbReference type="NCBI Taxonomy" id="268475"/>
    <lineage>
        <taxon>Eukaryota</taxon>
        <taxon>Metazoa</taxon>
        <taxon>Ecdysozoa</taxon>
        <taxon>Nematoda</taxon>
        <taxon>Enoplea</taxon>
        <taxon>Dorylaimia</taxon>
        <taxon>Trichinellida</taxon>
        <taxon>Trichinellidae</taxon>
        <taxon>Trichinella</taxon>
    </lineage>
</organism>
<evidence type="ECO:0000313" key="12">
    <source>
        <dbReference type="Proteomes" id="UP000055024"/>
    </source>
</evidence>
<dbReference type="PANTHER" id="PTHR13205:SF15">
    <property type="entry name" value="DOLICHOL KINASE"/>
    <property type="match status" value="1"/>
</dbReference>
<dbReference type="GO" id="GO:0004168">
    <property type="term" value="F:dolichol kinase activity"/>
    <property type="evidence" value="ECO:0007669"/>
    <property type="project" value="UniProtKB-EC"/>
</dbReference>
<evidence type="ECO:0000256" key="7">
    <source>
        <dbReference type="ARBA" id="ARBA00022824"/>
    </source>
</evidence>
<dbReference type="GO" id="GO:0043048">
    <property type="term" value="P:dolichyl monophosphate biosynthetic process"/>
    <property type="evidence" value="ECO:0007669"/>
    <property type="project" value="TreeGrafter"/>
</dbReference>
<accession>A0A0V1H325</accession>
<keyword evidence="7" id="KW-0256">Endoplasmic reticulum</keyword>
<evidence type="ECO:0000256" key="5">
    <source>
        <dbReference type="ARBA" id="ARBA00022692"/>
    </source>
</evidence>
<proteinExistence type="inferred from homology"/>
<feature type="transmembrane region" description="Helical" evidence="10">
    <location>
        <begin position="109"/>
        <end position="128"/>
    </location>
</feature>
<evidence type="ECO:0000256" key="4">
    <source>
        <dbReference type="ARBA" id="ARBA00022679"/>
    </source>
</evidence>
<feature type="transmembrane region" description="Helical" evidence="10">
    <location>
        <begin position="135"/>
        <end position="159"/>
    </location>
</feature>
<keyword evidence="9 10" id="KW-0472">Membrane</keyword>
<comment type="subcellular location">
    <subcellularLocation>
        <location evidence="1">Endoplasmic reticulum membrane</location>
        <topology evidence="1">Multi-pass membrane protein</topology>
    </subcellularLocation>
</comment>
<dbReference type="AlphaFoldDB" id="A0A0V1H325"/>
<evidence type="ECO:0000313" key="11">
    <source>
        <dbReference type="EMBL" id="KRZ04894.1"/>
    </source>
</evidence>
<evidence type="ECO:0000256" key="8">
    <source>
        <dbReference type="ARBA" id="ARBA00022989"/>
    </source>
</evidence>
<comment type="caution">
    <text evidence="11">The sequence shown here is derived from an EMBL/GenBank/DDBJ whole genome shotgun (WGS) entry which is preliminary data.</text>
</comment>
<evidence type="ECO:0000256" key="2">
    <source>
        <dbReference type="ARBA" id="ARBA00010794"/>
    </source>
</evidence>
<keyword evidence="6 11" id="KW-0418">Kinase</keyword>
<dbReference type="OrthoDB" id="377083at2759"/>
<feature type="transmembrane region" description="Helical" evidence="10">
    <location>
        <begin position="266"/>
        <end position="290"/>
    </location>
</feature>
<dbReference type="GO" id="GO:0005789">
    <property type="term" value="C:endoplasmic reticulum membrane"/>
    <property type="evidence" value="ECO:0007669"/>
    <property type="project" value="UniProtKB-SubCell"/>
</dbReference>
<keyword evidence="12" id="KW-1185">Reference proteome</keyword>
<reference evidence="11 12" key="1">
    <citation type="submission" date="2015-01" db="EMBL/GenBank/DDBJ databases">
        <title>Evolution of Trichinella species and genotypes.</title>
        <authorList>
            <person name="Korhonen P.K."/>
            <person name="Edoardo P."/>
            <person name="Giuseppe L.R."/>
            <person name="Gasser R.B."/>
        </authorList>
    </citation>
    <scope>NUCLEOTIDE SEQUENCE [LARGE SCALE GENOMIC DNA]</scope>
    <source>
        <strain evidence="11">ISS1029</strain>
    </source>
</reference>
<feature type="transmembrane region" description="Helical" evidence="10">
    <location>
        <begin position="16"/>
        <end position="42"/>
    </location>
</feature>
<comment type="similarity">
    <text evidence="2">Belongs to the polyprenol kinase family.</text>
</comment>
<evidence type="ECO:0000256" key="6">
    <source>
        <dbReference type="ARBA" id="ARBA00022777"/>
    </source>
</evidence>
<gene>
    <name evidence="11" type="primary">LRRC24</name>
    <name evidence="11" type="ORF">T11_13899</name>
</gene>
<name>A0A0V1H325_9BILA</name>
<keyword evidence="5 10" id="KW-0812">Transmembrane</keyword>
<feature type="transmembrane region" description="Helical" evidence="10">
    <location>
        <begin position="331"/>
        <end position="350"/>
    </location>
</feature>
<feature type="transmembrane region" description="Helical" evidence="10">
    <location>
        <begin position="523"/>
        <end position="542"/>
    </location>
</feature>
<dbReference type="Proteomes" id="UP000055024">
    <property type="component" value="Unassembled WGS sequence"/>
</dbReference>
<protein>
    <recommendedName>
        <fullName evidence="3">dolichol kinase</fullName>
        <ecNumber evidence="3">2.7.1.108</ecNumber>
    </recommendedName>
</protein>
<feature type="transmembrane region" description="Helical" evidence="10">
    <location>
        <begin position="356"/>
        <end position="380"/>
    </location>
</feature>